<evidence type="ECO:0000313" key="3">
    <source>
        <dbReference type="Proteomes" id="UP000298030"/>
    </source>
</evidence>
<proteinExistence type="predicted"/>
<evidence type="ECO:0000313" key="2">
    <source>
        <dbReference type="EMBL" id="TEB34789.1"/>
    </source>
</evidence>
<organism evidence="2 3">
    <name type="scientific">Coprinellus micaceus</name>
    <name type="common">Glistening ink-cap mushroom</name>
    <name type="synonym">Coprinus micaceus</name>
    <dbReference type="NCBI Taxonomy" id="71717"/>
    <lineage>
        <taxon>Eukaryota</taxon>
        <taxon>Fungi</taxon>
        <taxon>Dikarya</taxon>
        <taxon>Basidiomycota</taxon>
        <taxon>Agaricomycotina</taxon>
        <taxon>Agaricomycetes</taxon>
        <taxon>Agaricomycetidae</taxon>
        <taxon>Agaricales</taxon>
        <taxon>Agaricineae</taxon>
        <taxon>Psathyrellaceae</taxon>
        <taxon>Coprinellus</taxon>
    </lineage>
</organism>
<gene>
    <name evidence="2" type="ORF">FA13DRAFT_1505765</name>
</gene>
<accession>A0A4Y7TMM5</accession>
<dbReference type="EMBL" id="QPFP01000009">
    <property type="protein sequence ID" value="TEB34789.1"/>
    <property type="molecule type" value="Genomic_DNA"/>
</dbReference>
<dbReference type="OrthoDB" id="3026777at2759"/>
<keyword evidence="3" id="KW-1185">Reference proteome</keyword>
<comment type="caution">
    <text evidence="2">The sequence shown here is derived from an EMBL/GenBank/DDBJ whole genome shotgun (WGS) entry which is preliminary data.</text>
</comment>
<protein>
    <submittedName>
        <fullName evidence="2">Uncharacterized protein</fullName>
    </submittedName>
</protein>
<feature type="compositionally biased region" description="Low complexity" evidence="1">
    <location>
        <begin position="27"/>
        <end position="51"/>
    </location>
</feature>
<sequence length="191" mass="20122">MFSRASTKSSTSTPGTSTDGALRSSPSTSRGWASSAPSSSSGSSRPLLPTSRNAPSAGRLNARRGGTGTGLKVAGGSKDVHDEDGGEDGERKGKKKPLTRLQLGKSIRFDLRLARVSLLVDFISNVLIAVTPSPSFHSSIALLQALRGETSPLAVYLGFGDGTRQWACSSWTTYDDHPRAVPGDVRRLPRP</sequence>
<evidence type="ECO:0000256" key="1">
    <source>
        <dbReference type="SAM" id="MobiDB-lite"/>
    </source>
</evidence>
<dbReference type="Proteomes" id="UP000298030">
    <property type="component" value="Unassembled WGS sequence"/>
</dbReference>
<dbReference type="AlphaFoldDB" id="A0A4Y7TMM5"/>
<feature type="compositionally biased region" description="Low complexity" evidence="1">
    <location>
        <begin position="1"/>
        <end position="18"/>
    </location>
</feature>
<name>A0A4Y7TMM5_COPMI</name>
<feature type="compositionally biased region" description="Basic and acidic residues" evidence="1">
    <location>
        <begin position="78"/>
        <end position="91"/>
    </location>
</feature>
<feature type="region of interest" description="Disordered" evidence="1">
    <location>
        <begin position="1"/>
        <end position="96"/>
    </location>
</feature>
<reference evidence="2 3" key="1">
    <citation type="journal article" date="2019" name="Nat. Ecol. Evol.">
        <title>Megaphylogeny resolves global patterns of mushroom evolution.</title>
        <authorList>
            <person name="Varga T."/>
            <person name="Krizsan K."/>
            <person name="Foldi C."/>
            <person name="Dima B."/>
            <person name="Sanchez-Garcia M."/>
            <person name="Sanchez-Ramirez S."/>
            <person name="Szollosi G.J."/>
            <person name="Szarkandi J.G."/>
            <person name="Papp V."/>
            <person name="Albert L."/>
            <person name="Andreopoulos W."/>
            <person name="Angelini C."/>
            <person name="Antonin V."/>
            <person name="Barry K.W."/>
            <person name="Bougher N.L."/>
            <person name="Buchanan P."/>
            <person name="Buyck B."/>
            <person name="Bense V."/>
            <person name="Catcheside P."/>
            <person name="Chovatia M."/>
            <person name="Cooper J."/>
            <person name="Damon W."/>
            <person name="Desjardin D."/>
            <person name="Finy P."/>
            <person name="Geml J."/>
            <person name="Haridas S."/>
            <person name="Hughes K."/>
            <person name="Justo A."/>
            <person name="Karasinski D."/>
            <person name="Kautmanova I."/>
            <person name="Kiss B."/>
            <person name="Kocsube S."/>
            <person name="Kotiranta H."/>
            <person name="LaButti K.M."/>
            <person name="Lechner B.E."/>
            <person name="Liimatainen K."/>
            <person name="Lipzen A."/>
            <person name="Lukacs Z."/>
            <person name="Mihaltcheva S."/>
            <person name="Morgado L.N."/>
            <person name="Niskanen T."/>
            <person name="Noordeloos M.E."/>
            <person name="Ohm R.A."/>
            <person name="Ortiz-Santana B."/>
            <person name="Ovrebo C."/>
            <person name="Racz N."/>
            <person name="Riley R."/>
            <person name="Savchenko A."/>
            <person name="Shiryaev A."/>
            <person name="Soop K."/>
            <person name="Spirin V."/>
            <person name="Szebenyi C."/>
            <person name="Tomsovsky M."/>
            <person name="Tulloss R.E."/>
            <person name="Uehling J."/>
            <person name="Grigoriev I.V."/>
            <person name="Vagvolgyi C."/>
            <person name="Papp T."/>
            <person name="Martin F.M."/>
            <person name="Miettinen O."/>
            <person name="Hibbett D.S."/>
            <person name="Nagy L.G."/>
        </authorList>
    </citation>
    <scope>NUCLEOTIDE SEQUENCE [LARGE SCALE GENOMIC DNA]</scope>
    <source>
        <strain evidence="2 3">FP101781</strain>
    </source>
</reference>